<dbReference type="InterPro" id="IPR006324">
    <property type="entry name" value="GSHR"/>
</dbReference>
<dbReference type="GO" id="GO:0004362">
    <property type="term" value="F:glutathione-disulfide reductase (NADPH) activity"/>
    <property type="evidence" value="ECO:0007669"/>
    <property type="project" value="UniProtKB-EC"/>
</dbReference>
<evidence type="ECO:0000256" key="3">
    <source>
        <dbReference type="ARBA" id="ARBA00022630"/>
    </source>
</evidence>
<evidence type="ECO:0000259" key="16">
    <source>
        <dbReference type="Pfam" id="PF07992"/>
    </source>
</evidence>
<dbReference type="GO" id="GO:0034599">
    <property type="term" value="P:cellular response to oxidative stress"/>
    <property type="evidence" value="ECO:0007669"/>
    <property type="project" value="TreeGrafter"/>
</dbReference>
<feature type="domain" description="FAD/NAD(P)-binding" evidence="16">
    <location>
        <begin position="5"/>
        <end position="318"/>
    </location>
</feature>
<feature type="binding site" evidence="11">
    <location>
        <position position="303"/>
    </location>
    <ligand>
        <name>FAD</name>
        <dbReference type="ChEBI" id="CHEBI:57692"/>
    </ligand>
</feature>
<dbReference type="Gene3D" id="3.30.390.30">
    <property type="match status" value="1"/>
</dbReference>
<dbReference type="SUPFAM" id="SSF55424">
    <property type="entry name" value="FAD/NAD-linked reductases, dimerisation (C-terminal) domain"/>
    <property type="match status" value="1"/>
</dbReference>
<dbReference type="InterPro" id="IPR023753">
    <property type="entry name" value="FAD/NAD-binding_dom"/>
</dbReference>
<dbReference type="Gene3D" id="3.50.50.60">
    <property type="entry name" value="FAD/NAD(P)-binding domain"/>
    <property type="match status" value="2"/>
</dbReference>
<comment type="cofactor">
    <cofactor evidence="11">
        <name>FAD</name>
        <dbReference type="ChEBI" id="CHEBI:57692"/>
    </cofactor>
    <text evidence="11">Binds 1 FAD per subunit.</text>
</comment>
<evidence type="ECO:0000256" key="13">
    <source>
        <dbReference type="RuleBase" id="RU003691"/>
    </source>
</evidence>
<dbReference type="InterPro" id="IPR036188">
    <property type="entry name" value="FAD/NAD-bd_sf"/>
</dbReference>
<keyword evidence="3 13" id="KW-0285">Flavoprotein</keyword>
<dbReference type="PRINTS" id="PR00368">
    <property type="entry name" value="FADPNR"/>
</dbReference>
<evidence type="ECO:0000256" key="5">
    <source>
        <dbReference type="ARBA" id="ARBA00022857"/>
    </source>
</evidence>
<keyword evidence="7" id="KW-1015">Disulfide bond</keyword>
<protein>
    <recommendedName>
        <fullName evidence="14">Glutathione reductase</fullName>
        <shortName evidence="14">GRase</shortName>
        <ecNumber evidence="14">1.8.1.7</ecNumber>
    </recommendedName>
</protein>
<evidence type="ECO:0000256" key="8">
    <source>
        <dbReference type="ARBA" id="ARBA00023284"/>
    </source>
</evidence>
<evidence type="ECO:0000256" key="1">
    <source>
        <dbReference type="ARBA" id="ARBA00007532"/>
    </source>
</evidence>
<dbReference type="PRINTS" id="PR00411">
    <property type="entry name" value="PNDRDTASEI"/>
</dbReference>
<accession>A0A840I3Z0</accession>
<dbReference type="PANTHER" id="PTHR42737">
    <property type="entry name" value="GLUTATHIONE REDUCTASE"/>
    <property type="match status" value="1"/>
</dbReference>
<evidence type="ECO:0000256" key="10">
    <source>
        <dbReference type="PIRSR" id="PIRSR000350-2"/>
    </source>
</evidence>
<dbReference type="GO" id="GO:0006749">
    <property type="term" value="P:glutathione metabolic process"/>
    <property type="evidence" value="ECO:0007669"/>
    <property type="project" value="InterPro"/>
</dbReference>
<dbReference type="GO" id="GO:0050661">
    <property type="term" value="F:NADP binding"/>
    <property type="evidence" value="ECO:0007669"/>
    <property type="project" value="InterPro"/>
</dbReference>
<dbReference type="EC" id="1.8.1.7" evidence="14"/>
<keyword evidence="6 13" id="KW-0560">Oxidoreductase</keyword>
<proteinExistence type="inferred from homology"/>
<dbReference type="InterPro" id="IPR004099">
    <property type="entry name" value="Pyr_nucl-diS_OxRdtase_dimer"/>
</dbReference>
<comment type="catalytic activity">
    <reaction evidence="9 14">
        <text>2 glutathione + NADP(+) = glutathione disulfide + NADPH + H(+)</text>
        <dbReference type="Rhea" id="RHEA:11740"/>
        <dbReference type="ChEBI" id="CHEBI:15378"/>
        <dbReference type="ChEBI" id="CHEBI:57783"/>
        <dbReference type="ChEBI" id="CHEBI:57925"/>
        <dbReference type="ChEBI" id="CHEBI:58297"/>
        <dbReference type="ChEBI" id="CHEBI:58349"/>
        <dbReference type="EC" id="1.8.1.7"/>
    </reaction>
</comment>
<dbReference type="InterPro" id="IPR046952">
    <property type="entry name" value="GSHR/TRXR-like"/>
</dbReference>
<keyword evidence="4 11" id="KW-0274">FAD</keyword>
<keyword evidence="5 14" id="KW-0521">NADP</keyword>
<dbReference type="Pfam" id="PF02852">
    <property type="entry name" value="Pyr_redox_dim"/>
    <property type="match status" value="1"/>
</dbReference>
<dbReference type="InterPro" id="IPR012999">
    <property type="entry name" value="Pyr_OxRdtase_I_AS"/>
</dbReference>
<dbReference type="Pfam" id="PF07992">
    <property type="entry name" value="Pyr_redox_2"/>
    <property type="match status" value="1"/>
</dbReference>
<keyword evidence="11" id="KW-0547">Nucleotide-binding</keyword>
<sequence length="456" mass="49796">MAYDYDLFVLGAGSGGVRAARMSAQLGARVAVAEASRVGGTCVIRGCVPKKLFVYASEYAHAFEDAKGYGWTAQNVSFDWNVLRDNKDAEIDRLNAIYKRILASNGVTLIEERAVLKDPHTVTLAGGREVTAERILIAVGGEPIRDETIPGHEHGIVSDDAFDLPELPKRAVIAGGGYIAVEFAFIMAGLGVETTLVYRGERLLRAFDKEVSAAVETALREKGITYLNERVFTKIEAVGDARRVHLTKGEPIETDLVFWAVGRRPKTAGLGLEAVGVETGRYGEILVDEHSRTNVASVWAIGDVTNRINLTPVAIREGAAFARTEFGGVPTRMDYRFVPKAVFSQPPVGSVGYTEDEARTHCAEAGHAVDVYETDFRPMRNTLSGNPERMLMKLVVERETDLVMGCHIVGHEAPEMIQALAIPIKHGVTKREFDETCALHPTSAEELVTLTKRKES</sequence>
<evidence type="ECO:0000256" key="4">
    <source>
        <dbReference type="ARBA" id="ARBA00022827"/>
    </source>
</evidence>
<evidence type="ECO:0000259" key="15">
    <source>
        <dbReference type="Pfam" id="PF02852"/>
    </source>
</evidence>
<gene>
    <name evidence="17" type="ORF">GGQ59_001556</name>
</gene>
<evidence type="ECO:0000256" key="7">
    <source>
        <dbReference type="ARBA" id="ARBA00023157"/>
    </source>
</evidence>
<dbReference type="NCBIfam" id="TIGR01424">
    <property type="entry name" value="gluta_reduc_2"/>
    <property type="match status" value="1"/>
</dbReference>
<feature type="domain" description="Pyridine nucleotide-disulphide oxidoreductase dimerisation" evidence="15">
    <location>
        <begin position="338"/>
        <end position="449"/>
    </location>
</feature>
<feature type="binding site" evidence="11">
    <location>
        <position position="262"/>
    </location>
    <ligand>
        <name>NAD(+)</name>
        <dbReference type="ChEBI" id="CHEBI:57540"/>
    </ligand>
</feature>
<feature type="disulfide bond" description="Redox-active" evidence="12">
    <location>
        <begin position="42"/>
        <end position="47"/>
    </location>
</feature>
<evidence type="ECO:0000256" key="6">
    <source>
        <dbReference type="ARBA" id="ARBA00023002"/>
    </source>
</evidence>
<comment type="function">
    <text evidence="14">Catalyzes the reduction of glutathione disulfide (GSSG) to reduced glutathione (GSH).</text>
</comment>
<dbReference type="AlphaFoldDB" id="A0A840I3Z0"/>
<dbReference type="InterPro" id="IPR016156">
    <property type="entry name" value="FAD/NAD-linked_Rdtase_dimer_sf"/>
</dbReference>
<comment type="similarity">
    <text evidence="1 13">Belongs to the class-I pyridine nucleotide-disulfide oxidoreductase family.</text>
</comment>
<feature type="binding site" evidence="11">
    <location>
        <position position="51"/>
    </location>
    <ligand>
        <name>FAD</name>
        <dbReference type="ChEBI" id="CHEBI:57692"/>
    </ligand>
</feature>
<dbReference type="RefSeq" id="WP_183817204.1">
    <property type="nucleotide sequence ID" value="NZ_JACHOB010000002.1"/>
</dbReference>
<evidence type="ECO:0000256" key="11">
    <source>
        <dbReference type="PIRSR" id="PIRSR000350-3"/>
    </source>
</evidence>
<dbReference type="PANTHER" id="PTHR42737:SF2">
    <property type="entry name" value="GLUTATHIONE REDUCTASE"/>
    <property type="match status" value="1"/>
</dbReference>
<keyword evidence="8 13" id="KW-0676">Redox-active center</keyword>
<evidence type="ECO:0000313" key="17">
    <source>
        <dbReference type="EMBL" id="MBB4659042.1"/>
    </source>
</evidence>
<evidence type="ECO:0000313" key="18">
    <source>
        <dbReference type="Proteomes" id="UP000563524"/>
    </source>
</evidence>
<dbReference type="EMBL" id="JACHOB010000002">
    <property type="protein sequence ID" value="MBB4659042.1"/>
    <property type="molecule type" value="Genomic_DNA"/>
</dbReference>
<dbReference type="SUPFAM" id="SSF51905">
    <property type="entry name" value="FAD/NAD(P)-binding domain"/>
    <property type="match status" value="1"/>
</dbReference>
<dbReference type="InterPro" id="IPR001100">
    <property type="entry name" value="Pyr_nuc-diS_OxRdtase"/>
</dbReference>
<comment type="subunit">
    <text evidence="2">Homodimer.</text>
</comment>
<dbReference type="PIRSF" id="PIRSF000350">
    <property type="entry name" value="Mercury_reductase_MerA"/>
    <property type="match status" value="1"/>
</dbReference>
<feature type="active site" description="Proton acceptor" evidence="10">
    <location>
        <position position="440"/>
    </location>
</feature>
<keyword evidence="18" id="KW-1185">Reference proteome</keyword>
<evidence type="ECO:0000256" key="9">
    <source>
        <dbReference type="ARBA" id="ARBA00049142"/>
    </source>
</evidence>
<evidence type="ECO:0000256" key="12">
    <source>
        <dbReference type="PIRSR" id="PIRSR000350-4"/>
    </source>
</evidence>
<evidence type="ECO:0000256" key="2">
    <source>
        <dbReference type="ARBA" id="ARBA00011738"/>
    </source>
</evidence>
<evidence type="ECO:0000256" key="14">
    <source>
        <dbReference type="RuleBase" id="RU365040"/>
    </source>
</evidence>
<comment type="caution">
    <text evidence="17">The sequence shown here is derived from an EMBL/GenBank/DDBJ whole genome shotgun (WGS) entry which is preliminary data.</text>
</comment>
<dbReference type="GO" id="GO:0045454">
    <property type="term" value="P:cell redox homeostasis"/>
    <property type="evidence" value="ECO:0007669"/>
    <property type="project" value="InterPro"/>
</dbReference>
<name>A0A840I3Z0_9PROT</name>
<keyword evidence="11" id="KW-0520">NAD</keyword>
<dbReference type="NCBIfam" id="NF004776">
    <property type="entry name" value="PRK06116.1"/>
    <property type="match status" value="1"/>
</dbReference>
<dbReference type="PROSITE" id="PS00076">
    <property type="entry name" value="PYRIDINE_REDOX_1"/>
    <property type="match status" value="1"/>
</dbReference>
<feature type="binding site" evidence="11">
    <location>
        <begin position="175"/>
        <end position="182"/>
    </location>
    <ligand>
        <name>NAD(+)</name>
        <dbReference type="ChEBI" id="CHEBI:57540"/>
    </ligand>
</feature>
<dbReference type="GO" id="GO:0050660">
    <property type="term" value="F:flavin adenine dinucleotide binding"/>
    <property type="evidence" value="ECO:0007669"/>
    <property type="project" value="InterPro"/>
</dbReference>
<reference evidence="17 18" key="1">
    <citation type="submission" date="2020-08" db="EMBL/GenBank/DDBJ databases">
        <title>Genomic Encyclopedia of Type Strains, Phase IV (KMG-IV): sequencing the most valuable type-strain genomes for metagenomic binning, comparative biology and taxonomic classification.</title>
        <authorList>
            <person name="Goeker M."/>
        </authorList>
    </citation>
    <scope>NUCLEOTIDE SEQUENCE [LARGE SCALE GENOMIC DNA]</scope>
    <source>
        <strain evidence="17 18">DSM 102850</strain>
    </source>
</reference>
<organism evidence="17 18">
    <name type="scientific">Parvularcula dongshanensis</name>
    <dbReference type="NCBI Taxonomy" id="1173995"/>
    <lineage>
        <taxon>Bacteria</taxon>
        <taxon>Pseudomonadati</taxon>
        <taxon>Pseudomonadota</taxon>
        <taxon>Alphaproteobacteria</taxon>
        <taxon>Parvularculales</taxon>
        <taxon>Parvularculaceae</taxon>
        <taxon>Parvularcula</taxon>
    </lineage>
</organism>
<dbReference type="Proteomes" id="UP000563524">
    <property type="component" value="Unassembled WGS sequence"/>
</dbReference>
<dbReference type="GO" id="GO:0005829">
    <property type="term" value="C:cytosol"/>
    <property type="evidence" value="ECO:0007669"/>
    <property type="project" value="TreeGrafter"/>
</dbReference>